<keyword evidence="1 3" id="KW-0378">Hydrolase</keyword>
<dbReference type="InterPro" id="IPR000868">
    <property type="entry name" value="Isochorismatase-like_dom"/>
</dbReference>
<feature type="domain" description="Isochorismatase-like" evidence="2">
    <location>
        <begin position="5"/>
        <end position="169"/>
    </location>
</feature>
<dbReference type="InterPro" id="IPR050272">
    <property type="entry name" value="Isochorismatase-like_hydrls"/>
</dbReference>
<dbReference type="EMBL" id="DRBS01000149">
    <property type="protein sequence ID" value="HDD43984.1"/>
    <property type="molecule type" value="Genomic_DNA"/>
</dbReference>
<name>A0A7C0U247_DESA2</name>
<dbReference type="PANTHER" id="PTHR43540:SF6">
    <property type="entry name" value="ISOCHORISMATASE-LIKE DOMAIN-CONTAINING PROTEIN"/>
    <property type="match status" value="1"/>
</dbReference>
<evidence type="ECO:0000313" key="3">
    <source>
        <dbReference type="EMBL" id="HDD43984.1"/>
    </source>
</evidence>
<sequence length="173" mass="19718">MNKEAVLVIDMVNDFIDPKGALFCGEKVRKIIPYIKELIENKRKAGIPIIYLIDQHDPDDKEFKRFPPHCIKGTKGAEVISELAPQKGDYIIPKKRFSGFFNTELEEILKKEKITSVHVVGVCTSICVMETVSDLCDRDYEVYIHVKGVADFDEKAHSFALERMKKIFGAKIV</sequence>
<dbReference type="InterPro" id="IPR016291">
    <property type="entry name" value="Isochorismatase"/>
</dbReference>
<dbReference type="SUPFAM" id="SSF52499">
    <property type="entry name" value="Isochorismatase-like hydrolases"/>
    <property type="match status" value="1"/>
</dbReference>
<evidence type="ECO:0000259" key="2">
    <source>
        <dbReference type="Pfam" id="PF00857"/>
    </source>
</evidence>
<reference evidence="3" key="1">
    <citation type="journal article" date="2020" name="mSystems">
        <title>Genome- and Community-Level Interaction Insights into Carbon Utilization and Element Cycling Functions of Hydrothermarchaeota in Hydrothermal Sediment.</title>
        <authorList>
            <person name="Zhou Z."/>
            <person name="Liu Y."/>
            <person name="Xu W."/>
            <person name="Pan J."/>
            <person name="Luo Z.H."/>
            <person name="Li M."/>
        </authorList>
    </citation>
    <scope>NUCLEOTIDE SEQUENCE [LARGE SCALE GENOMIC DNA]</scope>
    <source>
        <strain evidence="3">HyVt-233</strain>
    </source>
</reference>
<accession>A0A7C0U247</accession>
<protein>
    <submittedName>
        <fullName evidence="3">Cysteine hydrolase</fullName>
    </submittedName>
</protein>
<dbReference type="Proteomes" id="UP000886289">
    <property type="component" value="Unassembled WGS sequence"/>
</dbReference>
<dbReference type="AlphaFoldDB" id="A0A7C0U247"/>
<dbReference type="GO" id="GO:0008908">
    <property type="term" value="F:isochorismatase activity"/>
    <property type="evidence" value="ECO:0007669"/>
    <property type="project" value="InterPro"/>
</dbReference>
<dbReference type="InterPro" id="IPR036380">
    <property type="entry name" value="Isochorismatase-like_sf"/>
</dbReference>
<dbReference type="PRINTS" id="PR01398">
    <property type="entry name" value="ISCHRISMTASE"/>
</dbReference>
<organism evidence="3">
    <name type="scientific">Desulfofervidus auxilii</name>
    <dbReference type="NCBI Taxonomy" id="1621989"/>
    <lineage>
        <taxon>Bacteria</taxon>
        <taxon>Pseudomonadati</taxon>
        <taxon>Thermodesulfobacteriota</taxon>
        <taxon>Candidatus Desulfofervidia</taxon>
        <taxon>Candidatus Desulfofervidales</taxon>
        <taxon>Candidatus Desulfofervidaceae</taxon>
        <taxon>Candidatus Desulfofervidus</taxon>
    </lineage>
</organism>
<gene>
    <name evidence="3" type="ORF">ENG63_03880</name>
</gene>
<dbReference type="Gene3D" id="3.40.50.850">
    <property type="entry name" value="Isochorismatase-like"/>
    <property type="match status" value="1"/>
</dbReference>
<proteinExistence type="predicted"/>
<dbReference type="Pfam" id="PF00857">
    <property type="entry name" value="Isochorismatase"/>
    <property type="match status" value="1"/>
</dbReference>
<comment type="caution">
    <text evidence="3">The sequence shown here is derived from an EMBL/GenBank/DDBJ whole genome shotgun (WGS) entry which is preliminary data.</text>
</comment>
<dbReference type="PANTHER" id="PTHR43540">
    <property type="entry name" value="PEROXYUREIDOACRYLATE/UREIDOACRYLATE AMIDOHYDROLASE-RELATED"/>
    <property type="match status" value="1"/>
</dbReference>
<dbReference type="CDD" id="cd00431">
    <property type="entry name" value="cysteine_hydrolases"/>
    <property type="match status" value="1"/>
</dbReference>
<evidence type="ECO:0000256" key="1">
    <source>
        <dbReference type="ARBA" id="ARBA00022801"/>
    </source>
</evidence>